<sequence length="78" mass="8745">MATFRTEQAWGNLTQWHPAPNLNIDLTDGDNNEITAVSWQRADGSEGSISLQEDQTSFLGYYRKPNEGPIAYRGSRIS</sequence>
<dbReference type="InterPro" id="IPR040964">
    <property type="entry name" value="SBD"/>
</dbReference>
<feature type="domain" description="OAA-family lectin sugar binding" evidence="1">
    <location>
        <begin position="2"/>
        <end position="75"/>
    </location>
</feature>
<accession>A0A4P6JRN8</accession>
<evidence type="ECO:0000313" key="3">
    <source>
        <dbReference type="Proteomes" id="UP000290365"/>
    </source>
</evidence>
<name>A0A4P6JRN8_KTERU</name>
<dbReference type="EMBL" id="CP035758">
    <property type="protein sequence ID" value="QBD78138.1"/>
    <property type="molecule type" value="Genomic_DNA"/>
</dbReference>
<gene>
    <name evidence="2" type="ORF">EPA93_19905</name>
</gene>
<dbReference type="KEGG" id="kbs:EPA93_19905"/>
<reference evidence="2 3" key="1">
    <citation type="submission" date="2019-01" db="EMBL/GenBank/DDBJ databases">
        <title>Ktedonosporobacter rubrisoli SCAWS-G2.</title>
        <authorList>
            <person name="Huang Y."/>
            <person name="Yan B."/>
        </authorList>
    </citation>
    <scope>NUCLEOTIDE SEQUENCE [LARGE SCALE GENOMIC DNA]</scope>
    <source>
        <strain evidence="2 3">SCAWS-G2</strain>
    </source>
</reference>
<protein>
    <recommendedName>
        <fullName evidence="1">OAA-family lectin sugar binding domain-containing protein</fullName>
    </recommendedName>
</protein>
<dbReference type="Pfam" id="PF17882">
    <property type="entry name" value="SBD"/>
    <property type="match status" value="1"/>
</dbReference>
<organism evidence="2 3">
    <name type="scientific">Ktedonosporobacter rubrisoli</name>
    <dbReference type="NCBI Taxonomy" id="2509675"/>
    <lineage>
        <taxon>Bacteria</taxon>
        <taxon>Bacillati</taxon>
        <taxon>Chloroflexota</taxon>
        <taxon>Ktedonobacteria</taxon>
        <taxon>Ktedonobacterales</taxon>
        <taxon>Ktedonosporobacteraceae</taxon>
        <taxon>Ktedonosporobacter</taxon>
    </lineage>
</organism>
<proteinExistence type="predicted"/>
<dbReference type="OrthoDB" id="458118at2"/>
<dbReference type="Proteomes" id="UP000290365">
    <property type="component" value="Chromosome"/>
</dbReference>
<evidence type="ECO:0000259" key="1">
    <source>
        <dbReference type="Pfam" id="PF17882"/>
    </source>
</evidence>
<dbReference type="RefSeq" id="WP_129889191.1">
    <property type="nucleotide sequence ID" value="NZ_CP035758.1"/>
</dbReference>
<keyword evidence="3" id="KW-1185">Reference proteome</keyword>
<evidence type="ECO:0000313" key="2">
    <source>
        <dbReference type="EMBL" id="QBD78138.1"/>
    </source>
</evidence>
<dbReference type="AlphaFoldDB" id="A0A4P6JRN8"/>